<name>A0ABS9KYX3_9BACT</name>
<evidence type="ECO:0000256" key="5">
    <source>
        <dbReference type="ARBA" id="ARBA00022679"/>
    </source>
</evidence>
<dbReference type="EMBL" id="JAKLTR010000022">
    <property type="protein sequence ID" value="MCG2617547.1"/>
    <property type="molecule type" value="Genomic_DNA"/>
</dbReference>
<keyword evidence="3 7" id="KW-0963">Cytoplasm</keyword>
<accession>A0ABS9KYX3</accession>
<keyword evidence="5 7" id="KW-0808">Transferase</keyword>
<dbReference type="GO" id="GO:0032259">
    <property type="term" value="P:methylation"/>
    <property type="evidence" value="ECO:0007669"/>
    <property type="project" value="UniProtKB-KW"/>
</dbReference>
<evidence type="ECO:0000313" key="9">
    <source>
        <dbReference type="Proteomes" id="UP001165367"/>
    </source>
</evidence>
<organism evidence="8 9">
    <name type="scientific">Terrimonas ginsenosidimutans</name>
    <dbReference type="NCBI Taxonomy" id="2908004"/>
    <lineage>
        <taxon>Bacteria</taxon>
        <taxon>Pseudomonadati</taxon>
        <taxon>Bacteroidota</taxon>
        <taxon>Chitinophagia</taxon>
        <taxon>Chitinophagales</taxon>
        <taxon>Chitinophagaceae</taxon>
        <taxon>Terrimonas</taxon>
    </lineage>
</organism>
<dbReference type="EC" id="2.1.1.77" evidence="7"/>
<comment type="similarity">
    <text evidence="2 7">Belongs to the methyltransferase superfamily. L-isoaspartyl/D-aspartyl protein methyltransferase family.</text>
</comment>
<evidence type="ECO:0000256" key="2">
    <source>
        <dbReference type="ARBA" id="ARBA00005369"/>
    </source>
</evidence>
<sequence>MNEKAAIFAAFLSTAHLLYLYKSNRIYQIFINQNSFTHYPPFTLSFMRPTEDLYRYQGLRRKLVDIVAAKGITNEKVLQVIGKIPRHFFLDSAFGEEAYADKAFPIGEGQTISQPYTVAYQTQLLELQPFQKVLEIGTGSAYQAVVLAEMGVQVYTIERQKKLFDMNKEFPLLKKYPSIKFFYGDGYQGLPTYGPFDRVIITAAAPEIPEKLIQQLKVGGMMVIPVGAGDVQRMMRLTKLENGALKEEVFDNFSFVPMLGGKNQ</sequence>
<dbReference type="PANTHER" id="PTHR11579:SF0">
    <property type="entry name" value="PROTEIN-L-ISOASPARTATE(D-ASPARTATE) O-METHYLTRANSFERASE"/>
    <property type="match status" value="1"/>
</dbReference>
<keyword evidence="4 7" id="KW-0489">Methyltransferase</keyword>
<evidence type="ECO:0000256" key="7">
    <source>
        <dbReference type="HAMAP-Rule" id="MF_00090"/>
    </source>
</evidence>
<evidence type="ECO:0000256" key="6">
    <source>
        <dbReference type="ARBA" id="ARBA00022691"/>
    </source>
</evidence>
<dbReference type="RefSeq" id="WP_237876325.1">
    <property type="nucleotide sequence ID" value="NZ_JAKLTR010000022.1"/>
</dbReference>
<dbReference type="InterPro" id="IPR000682">
    <property type="entry name" value="PCMT"/>
</dbReference>
<protein>
    <recommendedName>
        <fullName evidence="7">Protein-L-isoaspartate O-methyltransferase</fullName>
        <ecNumber evidence="7">2.1.1.77</ecNumber>
    </recommendedName>
    <alternativeName>
        <fullName evidence="7">L-isoaspartyl protein carboxyl methyltransferase</fullName>
    </alternativeName>
    <alternativeName>
        <fullName evidence="7">Protein L-isoaspartyl methyltransferase</fullName>
    </alternativeName>
    <alternativeName>
        <fullName evidence="7">Protein-beta-aspartate methyltransferase</fullName>
        <shortName evidence="7">PIMT</shortName>
    </alternativeName>
</protein>
<comment type="function">
    <text evidence="7">Catalyzes the methyl esterification of L-isoaspartyl residues in peptides and proteins that result from spontaneous decomposition of normal L-aspartyl and L-asparaginyl residues. It plays a role in the repair and/or degradation of damaged proteins.</text>
</comment>
<evidence type="ECO:0000313" key="8">
    <source>
        <dbReference type="EMBL" id="MCG2617547.1"/>
    </source>
</evidence>
<dbReference type="CDD" id="cd02440">
    <property type="entry name" value="AdoMet_MTases"/>
    <property type="match status" value="1"/>
</dbReference>
<evidence type="ECO:0000256" key="4">
    <source>
        <dbReference type="ARBA" id="ARBA00022603"/>
    </source>
</evidence>
<dbReference type="HAMAP" id="MF_00090">
    <property type="entry name" value="PIMT"/>
    <property type="match status" value="1"/>
</dbReference>
<dbReference type="NCBIfam" id="NF001453">
    <property type="entry name" value="PRK00312.1"/>
    <property type="match status" value="1"/>
</dbReference>
<proteinExistence type="inferred from homology"/>
<feature type="active site" evidence="7">
    <location>
        <position position="113"/>
    </location>
</feature>
<dbReference type="PANTHER" id="PTHR11579">
    <property type="entry name" value="PROTEIN-L-ISOASPARTATE O-METHYLTRANSFERASE"/>
    <property type="match status" value="1"/>
</dbReference>
<keyword evidence="9" id="KW-1185">Reference proteome</keyword>
<keyword evidence="6 7" id="KW-0949">S-adenosyl-L-methionine</keyword>
<evidence type="ECO:0000256" key="1">
    <source>
        <dbReference type="ARBA" id="ARBA00004496"/>
    </source>
</evidence>
<dbReference type="GO" id="GO:0004719">
    <property type="term" value="F:protein-L-isoaspartate (D-aspartate) O-methyltransferase activity"/>
    <property type="evidence" value="ECO:0007669"/>
    <property type="project" value="UniProtKB-EC"/>
</dbReference>
<dbReference type="Proteomes" id="UP001165367">
    <property type="component" value="Unassembled WGS sequence"/>
</dbReference>
<comment type="catalytic activity">
    <reaction evidence="7">
        <text>[protein]-L-isoaspartate + S-adenosyl-L-methionine = [protein]-L-isoaspartate alpha-methyl ester + S-adenosyl-L-homocysteine</text>
        <dbReference type="Rhea" id="RHEA:12705"/>
        <dbReference type="Rhea" id="RHEA-COMP:12143"/>
        <dbReference type="Rhea" id="RHEA-COMP:12144"/>
        <dbReference type="ChEBI" id="CHEBI:57856"/>
        <dbReference type="ChEBI" id="CHEBI:59789"/>
        <dbReference type="ChEBI" id="CHEBI:90596"/>
        <dbReference type="ChEBI" id="CHEBI:90598"/>
        <dbReference type="EC" id="2.1.1.77"/>
    </reaction>
</comment>
<dbReference type="NCBIfam" id="TIGR00080">
    <property type="entry name" value="pimt"/>
    <property type="match status" value="1"/>
</dbReference>
<dbReference type="Gene3D" id="3.40.50.150">
    <property type="entry name" value="Vaccinia Virus protein VP39"/>
    <property type="match status" value="1"/>
</dbReference>
<dbReference type="SUPFAM" id="SSF53335">
    <property type="entry name" value="S-adenosyl-L-methionine-dependent methyltransferases"/>
    <property type="match status" value="1"/>
</dbReference>
<comment type="subcellular location">
    <subcellularLocation>
        <location evidence="1 7">Cytoplasm</location>
    </subcellularLocation>
</comment>
<reference evidence="8" key="1">
    <citation type="submission" date="2022-01" db="EMBL/GenBank/DDBJ databases">
        <authorList>
            <person name="Jo J.-H."/>
            <person name="Im W.-T."/>
        </authorList>
    </citation>
    <scope>NUCLEOTIDE SEQUENCE</scope>
    <source>
        <strain evidence="8">NA20</strain>
    </source>
</reference>
<dbReference type="InterPro" id="IPR029063">
    <property type="entry name" value="SAM-dependent_MTases_sf"/>
</dbReference>
<comment type="caution">
    <text evidence="8">The sequence shown here is derived from an EMBL/GenBank/DDBJ whole genome shotgun (WGS) entry which is preliminary data.</text>
</comment>
<gene>
    <name evidence="7" type="primary">pcm</name>
    <name evidence="8" type="ORF">LZZ85_24825</name>
</gene>
<dbReference type="Pfam" id="PF01135">
    <property type="entry name" value="PCMT"/>
    <property type="match status" value="1"/>
</dbReference>
<evidence type="ECO:0000256" key="3">
    <source>
        <dbReference type="ARBA" id="ARBA00022490"/>
    </source>
</evidence>